<dbReference type="Pfam" id="PF00924">
    <property type="entry name" value="MS_channel_2nd"/>
    <property type="match status" value="1"/>
</dbReference>
<dbReference type="InterPro" id="IPR023408">
    <property type="entry name" value="MscS_beta-dom_sf"/>
</dbReference>
<keyword evidence="5 8" id="KW-1133">Transmembrane helix</keyword>
<keyword evidence="3" id="KW-1003">Cell membrane</keyword>
<protein>
    <submittedName>
        <fullName evidence="13">Mechanosensitive ion channel</fullName>
    </submittedName>
</protein>
<reference evidence="13 14" key="1">
    <citation type="submission" date="2020-04" db="EMBL/GenBank/DDBJ databases">
        <title>Donghicola sp., a member of the Rhodobacteraceae family isolated from mangrove forest in Thailand.</title>
        <authorList>
            <person name="Charoenyingcharoen P."/>
            <person name="Yukphan P."/>
        </authorList>
    </citation>
    <scope>NUCLEOTIDE SEQUENCE [LARGE SCALE GENOMIC DNA]</scope>
    <source>
        <strain evidence="13 14">B5-SW-15</strain>
    </source>
</reference>
<feature type="signal peptide" evidence="9">
    <location>
        <begin position="1"/>
        <end position="22"/>
    </location>
</feature>
<dbReference type="InterPro" id="IPR011066">
    <property type="entry name" value="MscS_channel_C_sf"/>
</dbReference>
<dbReference type="Gene3D" id="1.10.287.1260">
    <property type="match status" value="1"/>
</dbReference>
<comment type="caution">
    <text evidence="13">The sequence shown here is derived from an EMBL/GenBank/DDBJ whole genome shotgun (WGS) entry which is preliminary data.</text>
</comment>
<dbReference type="InterPro" id="IPR011014">
    <property type="entry name" value="MscS_channel_TM-2"/>
</dbReference>
<feature type="transmembrane region" description="Helical" evidence="8">
    <location>
        <begin position="380"/>
        <end position="398"/>
    </location>
</feature>
<dbReference type="InterPro" id="IPR049142">
    <property type="entry name" value="MS_channel_1st"/>
</dbReference>
<feature type="transmembrane region" description="Helical" evidence="8">
    <location>
        <begin position="190"/>
        <end position="218"/>
    </location>
</feature>
<feature type="compositionally biased region" description="Basic and acidic residues" evidence="7">
    <location>
        <begin position="749"/>
        <end position="771"/>
    </location>
</feature>
<evidence type="ECO:0000313" key="13">
    <source>
        <dbReference type="EMBL" id="NVO25533.1"/>
    </source>
</evidence>
<proteinExistence type="inferred from homology"/>
<name>A0A850Q9B2_9RHOB</name>
<keyword evidence="6 8" id="KW-0472">Membrane</keyword>
<dbReference type="Gene3D" id="2.30.30.60">
    <property type="match status" value="1"/>
</dbReference>
<keyword evidence="9" id="KW-0732">Signal</keyword>
<feature type="transmembrane region" description="Helical" evidence="8">
    <location>
        <begin position="538"/>
        <end position="556"/>
    </location>
</feature>
<evidence type="ECO:0000256" key="6">
    <source>
        <dbReference type="ARBA" id="ARBA00023136"/>
    </source>
</evidence>
<dbReference type="Pfam" id="PF21088">
    <property type="entry name" value="MS_channel_1st"/>
    <property type="match status" value="1"/>
</dbReference>
<evidence type="ECO:0000256" key="2">
    <source>
        <dbReference type="ARBA" id="ARBA00008017"/>
    </source>
</evidence>
<evidence type="ECO:0000256" key="8">
    <source>
        <dbReference type="SAM" id="Phobius"/>
    </source>
</evidence>
<dbReference type="PANTHER" id="PTHR30460">
    <property type="entry name" value="MODERATE CONDUCTANCE MECHANOSENSITIVE CHANNEL YBIO"/>
    <property type="match status" value="1"/>
</dbReference>
<dbReference type="InterPro" id="IPR006685">
    <property type="entry name" value="MscS_channel_2nd"/>
</dbReference>
<feature type="transmembrane region" description="Helical" evidence="8">
    <location>
        <begin position="354"/>
        <end position="374"/>
    </location>
</feature>
<feature type="transmembrane region" description="Helical" evidence="8">
    <location>
        <begin position="464"/>
        <end position="487"/>
    </location>
</feature>
<evidence type="ECO:0000256" key="9">
    <source>
        <dbReference type="SAM" id="SignalP"/>
    </source>
</evidence>
<feature type="domain" description="Moderate conductance mechanosensitive channel YbiO-like transmembrane helix 1" evidence="12">
    <location>
        <begin position="380"/>
        <end position="456"/>
    </location>
</feature>
<dbReference type="PANTHER" id="PTHR30460:SF0">
    <property type="entry name" value="MODERATE CONDUCTANCE MECHANOSENSITIVE CHANNEL YBIO"/>
    <property type="match status" value="1"/>
</dbReference>
<evidence type="ECO:0000259" key="10">
    <source>
        <dbReference type="Pfam" id="PF00924"/>
    </source>
</evidence>
<feature type="transmembrane region" description="Helical" evidence="8">
    <location>
        <begin position="151"/>
        <end position="169"/>
    </location>
</feature>
<comment type="similarity">
    <text evidence="2">Belongs to the MscS (TC 1.A.23) family.</text>
</comment>
<organism evidence="13 14">
    <name type="scientific">Donghicola mangrovi</name>
    <dbReference type="NCBI Taxonomy" id="2729614"/>
    <lineage>
        <taxon>Bacteria</taxon>
        <taxon>Pseudomonadati</taxon>
        <taxon>Pseudomonadota</taxon>
        <taxon>Alphaproteobacteria</taxon>
        <taxon>Rhodobacterales</taxon>
        <taxon>Roseobacteraceae</taxon>
        <taxon>Donghicola</taxon>
    </lineage>
</organism>
<sequence>MSKLMLACIVALTLVWSGALLAQEATTDTAASTETATSAETDKLIEVLQDDGTRDRLIEALKAIDQAPETTTTTADTAETPVEQAAQKAEAVAASDEATFGKQIATFTKSLAEELIDEGQQAWSQVVFSFSTITSLGSGDAADLFATFKDVAFVILSTVAVFLVLRGFATTYYTRLGAKASDSPFLKSVGLFFLSGFIDVLVVLVSWLTGYILALTVFGEFGQIGIRQTLYLNAFLVVELIKVVVRLVFSPTTSSLRMFPLDDPTARYISRRLNLLIGLLGYGQLLVVPVINQDVSYMTGRAVTLVLALLVLGIIVATVLRNRSNVASYLLGQDEDRAPRGAARVLARNWHWPVLLYLAGVFLIVMTRSNAVVFDTFVNTAQVALVVLLGMLASGWLTHMVRHGIHLPDSWNARLPLLQTRLNSFVPKIMAGLRVLIFLFVLVFALNALGVFDLGAALATPTGVFLSGKAVSVVLILAASCLIWLAMTSWVDYRLNPDWGTIASAREATLLTLLRNAATIALIIITLMFTLSEIGLDIAPLLASAGVLGLAIGFGAQKMVQDIITGIFIQFEGVINVGDVITLNGTTGVVEKLTIRSVSLRDYQGVYHMIPFSSVDMVSNYMKDYGYFVADMGVAYRESVPEVKEAMFAAFEELVSDPDNKVKIVGDLEWMGLNAFGDSAIVLRARIKCRPGDQWGIGRAYNEIVKRIFDERGIEIPYPYQTLTFAEAKDGKGQSVGVKMEEKVVKTIKPESKPSIVDHTHDPKELDLPDHTDDDVGDDGDDGGR</sequence>
<dbReference type="SUPFAM" id="SSF82861">
    <property type="entry name" value="Mechanosensitive channel protein MscS (YggB), transmembrane region"/>
    <property type="match status" value="1"/>
</dbReference>
<dbReference type="Gene3D" id="3.30.70.100">
    <property type="match status" value="1"/>
</dbReference>
<dbReference type="EMBL" id="JABCJE010000017">
    <property type="protein sequence ID" value="NVO25533.1"/>
    <property type="molecule type" value="Genomic_DNA"/>
</dbReference>
<dbReference type="SUPFAM" id="SSF50182">
    <property type="entry name" value="Sm-like ribonucleoproteins"/>
    <property type="match status" value="1"/>
</dbReference>
<dbReference type="GO" id="GO:0005886">
    <property type="term" value="C:plasma membrane"/>
    <property type="evidence" value="ECO:0007669"/>
    <property type="project" value="UniProtKB-SubCell"/>
</dbReference>
<feature type="transmembrane region" description="Helical" evidence="8">
    <location>
        <begin position="230"/>
        <end position="249"/>
    </location>
</feature>
<dbReference type="GO" id="GO:0008381">
    <property type="term" value="F:mechanosensitive monoatomic ion channel activity"/>
    <property type="evidence" value="ECO:0007669"/>
    <property type="project" value="InterPro"/>
</dbReference>
<evidence type="ECO:0000256" key="7">
    <source>
        <dbReference type="SAM" id="MobiDB-lite"/>
    </source>
</evidence>
<feature type="domain" description="Mechanosensitive ion channel transmembrane helices 2/3" evidence="11">
    <location>
        <begin position="519"/>
        <end position="557"/>
    </location>
</feature>
<evidence type="ECO:0000313" key="14">
    <source>
        <dbReference type="Proteomes" id="UP000592216"/>
    </source>
</evidence>
<feature type="region of interest" description="Disordered" evidence="7">
    <location>
        <begin position="749"/>
        <end position="785"/>
    </location>
</feature>
<feature type="transmembrane region" description="Helical" evidence="8">
    <location>
        <begin position="508"/>
        <end position="532"/>
    </location>
</feature>
<dbReference type="InterPro" id="IPR010920">
    <property type="entry name" value="LSM_dom_sf"/>
</dbReference>
<evidence type="ECO:0000256" key="3">
    <source>
        <dbReference type="ARBA" id="ARBA00022475"/>
    </source>
</evidence>
<evidence type="ECO:0000259" key="11">
    <source>
        <dbReference type="Pfam" id="PF21088"/>
    </source>
</evidence>
<feature type="compositionally biased region" description="Acidic residues" evidence="7">
    <location>
        <begin position="772"/>
        <end position="785"/>
    </location>
</feature>
<dbReference type="Proteomes" id="UP000592216">
    <property type="component" value="Unassembled WGS sequence"/>
</dbReference>
<evidence type="ECO:0000256" key="4">
    <source>
        <dbReference type="ARBA" id="ARBA00022692"/>
    </source>
</evidence>
<accession>A0A850Q9B2</accession>
<dbReference type="AlphaFoldDB" id="A0A850Q9B2"/>
<keyword evidence="4 8" id="KW-0812">Transmembrane</keyword>
<dbReference type="Pfam" id="PF25392">
    <property type="entry name" value="MS_channel_TM1"/>
    <property type="match status" value="1"/>
</dbReference>
<evidence type="ECO:0000256" key="1">
    <source>
        <dbReference type="ARBA" id="ARBA00004651"/>
    </source>
</evidence>
<evidence type="ECO:0000256" key="5">
    <source>
        <dbReference type="ARBA" id="ARBA00022989"/>
    </source>
</evidence>
<dbReference type="InterPro" id="IPR045276">
    <property type="entry name" value="YbiO_bact"/>
</dbReference>
<feature type="transmembrane region" description="Helical" evidence="8">
    <location>
        <begin position="273"/>
        <end position="292"/>
    </location>
</feature>
<feature type="transmembrane region" description="Helical" evidence="8">
    <location>
        <begin position="298"/>
        <end position="320"/>
    </location>
</feature>
<feature type="chain" id="PRO_5032779178" evidence="9">
    <location>
        <begin position="23"/>
        <end position="785"/>
    </location>
</feature>
<comment type="subcellular location">
    <subcellularLocation>
        <location evidence="1">Cell membrane</location>
        <topology evidence="1">Multi-pass membrane protein</topology>
    </subcellularLocation>
</comment>
<feature type="transmembrane region" description="Helical" evidence="8">
    <location>
        <begin position="431"/>
        <end position="452"/>
    </location>
</feature>
<dbReference type="InterPro" id="IPR057485">
    <property type="entry name" value="YbiO-like_TM1"/>
</dbReference>
<evidence type="ECO:0000259" key="12">
    <source>
        <dbReference type="Pfam" id="PF25392"/>
    </source>
</evidence>
<gene>
    <name evidence="13" type="ORF">HJ536_19445</name>
</gene>
<feature type="domain" description="Mechanosensitive ion channel MscS" evidence="10">
    <location>
        <begin position="559"/>
        <end position="621"/>
    </location>
</feature>
<dbReference type="SUPFAM" id="SSF82689">
    <property type="entry name" value="Mechanosensitive channel protein MscS (YggB), C-terminal domain"/>
    <property type="match status" value="1"/>
</dbReference>